<dbReference type="EMBL" id="JBFTWV010000075">
    <property type="protein sequence ID" value="KAL2788714.1"/>
    <property type="molecule type" value="Genomic_DNA"/>
</dbReference>
<feature type="repeat" description="ANK" evidence="4">
    <location>
        <begin position="181"/>
        <end position="213"/>
    </location>
</feature>
<dbReference type="SUPFAM" id="SSF48403">
    <property type="entry name" value="Ankyrin repeat"/>
    <property type="match status" value="1"/>
</dbReference>
<dbReference type="Pfam" id="PF00023">
    <property type="entry name" value="Ank"/>
    <property type="match status" value="1"/>
</dbReference>
<feature type="repeat" description="ANK" evidence="4">
    <location>
        <begin position="20"/>
        <end position="52"/>
    </location>
</feature>
<proteinExistence type="predicted"/>
<organism evidence="5 6">
    <name type="scientific">Aspergillus keveii</name>
    <dbReference type="NCBI Taxonomy" id="714993"/>
    <lineage>
        <taxon>Eukaryota</taxon>
        <taxon>Fungi</taxon>
        <taxon>Dikarya</taxon>
        <taxon>Ascomycota</taxon>
        <taxon>Pezizomycotina</taxon>
        <taxon>Eurotiomycetes</taxon>
        <taxon>Eurotiomycetidae</taxon>
        <taxon>Eurotiales</taxon>
        <taxon>Aspergillaceae</taxon>
        <taxon>Aspergillus</taxon>
        <taxon>Aspergillus subgen. Nidulantes</taxon>
    </lineage>
</organism>
<name>A0ABR4FZL8_9EURO</name>
<comment type="caution">
    <text evidence="5">The sequence shown here is derived from an EMBL/GenBank/DDBJ whole genome shotgun (WGS) entry which is preliminary data.</text>
</comment>
<sequence length="295" mass="31397">MTRMLLTAGAQIDARPKGGCGHTALQICAMLGNERLVEILLRKGADINAPAGVFRGRTALQASAQHSDTKLLITMLREGAEVNAPPAEQKGRTALQIAVAAGNTEGVRMLLDAGADVNANPKLTEGLTALQEAIRISDLAIRDEMIHLLLQAVAYTENHHTMVKLLVQHGAGINGLPSPHHGRTALQEAASSSFIQLTQYLLDHGAQVNMSAAHIGGVTALQGAAIHGNIRIGRDAISGAAENGRLDTLHLLLNYHPDTEEFEIRKKQAAKLALANGHLAIGRFLLAYHKHSLNV</sequence>
<keyword evidence="6" id="KW-1185">Reference proteome</keyword>
<reference evidence="5 6" key="1">
    <citation type="submission" date="2024-07" db="EMBL/GenBank/DDBJ databases">
        <title>Section-level genome sequencing and comparative genomics of Aspergillus sections Usti and Cavernicolus.</title>
        <authorList>
            <consortium name="Lawrence Berkeley National Laboratory"/>
            <person name="Nybo J.L."/>
            <person name="Vesth T.C."/>
            <person name="Theobald S."/>
            <person name="Frisvad J.C."/>
            <person name="Larsen T.O."/>
            <person name="Kjaerboelling I."/>
            <person name="Rothschild-Mancinelli K."/>
            <person name="Lyhne E.K."/>
            <person name="Kogle M.E."/>
            <person name="Barry K."/>
            <person name="Clum A."/>
            <person name="Na H."/>
            <person name="Ledsgaard L."/>
            <person name="Lin J."/>
            <person name="Lipzen A."/>
            <person name="Kuo A."/>
            <person name="Riley R."/>
            <person name="Mondo S."/>
            <person name="Labutti K."/>
            <person name="Haridas S."/>
            <person name="Pangalinan J."/>
            <person name="Salamov A.A."/>
            <person name="Simmons B.A."/>
            <person name="Magnuson J.K."/>
            <person name="Chen J."/>
            <person name="Drula E."/>
            <person name="Henrissat B."/>
            <person name="Wiebenga A."/>
            <person name="Lubbers R.J."/>
            <person name="Gomes A.C."/>
            <person name="Makela M.R."/>
            <person name="Stajich J."/>
            <person name="Grigoriev I.V."/>
            <person name="Mortensen U.H."/>
            <person name="De Vries R.P."/>
            <person name="Baker S.E."/>
            <person name="Andersen M.R."/>
        </authorList>
    </citation>
    <scope>NUCLEOTIDE SEQUENCE [LARGE SCALE GENOMIC DNA]</scope>
    <source>
        <strain evidence="5 6">CBS 209.92</strain>
    </source>
</reference>
<dbReference type="Pfam" id="PF12796">
    <property type="entry name" value="Ank_2"/>
    <property type="match status" value="2"/>
</dbReference>
<dbReference type="PANTHER" id="PTHR24161:SF85">
    <property type="entry name" value="PALMITOYLTRANSFERASE HIP14"/>
    <property type="match status" value="1"/>
</dbReference>
<dbReference type="PANTHER" id="PTHR24161">
    <property type="entry name" value="ANK_REP_REGION DOMAIN-CONTAINING PROTEIN-RELATED"/>
    <property type="match status" value="1"/>
</dbReference>
<evidence type="ECO:0000256" key="4">
    <source>
        <dbReference type="PROSITE-ProRule" id="PRU00023"/>
    </source>
</evidence>
<gene>
    <name evidence="5" type="ORF">BJX66DRAFT_326944</name>
</gene>
<dbReference type="Gene3D" id="1.25.40.20">
    <property type="entry name" value="Ankyrin repeat-containing domain"/>
    <property type="match status" value="2"/>
</dbReference>
<feature type="repeat" description="ANK" evidence="4">
    <location>
        <begin position="55"/>
        <end position="87"/>
    </location>
</feature>
<evidence type="ECO:0000256" key="1">
    <source>
        <dbReference type="ARBA" id="ARBA00012210"/>
    </source>
</evidence>
<dbReference type="InterPro" id="IPR002110">
    <property type="entry name" value="Ankyrin_rpt"/>
</dbReference>
<dbReference type="InterPro" id="IPR036770">
    <property type="entry name" value="Ankyrin_rpt-contain_sf"/>
</dbReference>
<keyword evidence="2" id="KW-0677">Repeat</keyword>
<dbReference type="PROSITE" id="PS50297">
    <property type="entry name" value="ANK_REP_REGION"/>
    <property type="match status" value="4"/>
</dbReference>
<protein>
    <recommendedName>
        <fullName evidence="1">protein S-acyltransferase</fullName>
        <ecNumber evidence="1">2.3.1.225</ecNumber>
    </recommendedName>
</protein>
<feature type="repeat" description="ANK" evidence="4">
    <location>
        <begin position="90"/>
        <end position="122"/>
    </location>
</feature>
<accession>A0ABR4FZL8</accession>
<evidence type="ECO:0000313" key="6">
    <source>
        <dbReference type="Proteomes" id="UP001610563"/>
    </source>
</evidence>
<dbReference type="Proteomes" id="UP001610563">
    <property type="component" value="Unassembled WGS sequence"/>
</dbReference>
<evidence type="ECO:0000313" key="5">
    <source>
        <dbReference type="EMBL" id="KAL2788714.1"/>
    </source>
</evidence>
<dbReference type="PROSITE" id="PS50088">
    <property type="entry name" value="ANK_REPEAT"/>
    <property type="match status" value="4"/>
</dbReference>
<evidence type="ECO:0000256" key="2">
    <source>
        <dbReference type="ARBA" id="ARBA00022737"/>
    </source>
</evidence>
<keyword evidence="3 4" id="KW-0040">ANK repeat</keyword>
<evidence type="ECO:0000256" key="3">
    <source>
        <dbReference type="ARBA" id="ARBA00023043"/>
    </source>
</evidence>
<dbReference type="EC" id="2.3.1.225" evidence="1"/>
<dbReference type="SMART" id="SM00248">
    <property type="entry name" value="ANK"/>
    <property type="match status" value="7"/>
</dbReference>